<name>A0A7J0CG61_9ACTN</name>
<protein>
    <submittedName>
        <fullName evidence="1">Uncharacterized protein</fullName>
    </submittedName>
</protein>
<organism evidence="1 3">
    <name type="scientific">Streptomyces fulvorobeus</name>
    <dbReference type="NCBI Taxonomy" id="284028"/>
    <lineage>
        <taxon>Bacteria</taxon>
        <taxon>Bacillati</taxon>
        <taxon>Actinomycetota</taxon>
        <taxon>Actinomycetes</taxon>
        <taxon>Kitasatosporales</taxon>
        <taxon>Streptomycetaceae</taxon>
        <taxon>Streptomyces</taxon>
    </lineage>
</organism>
<evidence type="ECO:0000313" key="3">
    <source>
        <dbReference type="Proteomes" id="UP000498980"/>
    </source>
</evidence>
<keyword evidence="3" id="KW-1185">Reference proteome</keyword>
<evidence type="ECO:0000313" key="2">
    <source>
        <dbReference type="EMBL" id="NYE44259.1"/>
    </source>
</evidence>
<comment type="caution">
    <text evidence="1">The sequence shown here is derived from an EMBL/GenBank/DDBJ whole genome shotgun (WGS) entry which is preliminary data.</text>
</comment>
<dbReference type="Proteomes" id="UP000530403">
    <property type="component" value="Unassembled WGS sequence"/>
</dbReference>
<evidence type="ECO:0000313" key="4">
    <source>
        <dbReference type="Proteomes" id="UP000530403"/>
    </source>
</evidence>
<evidence type="ECO:0000313" key="1">
    <source>
        <dbReference type="EMBL" id="GFN00775.1"/>
    </source>
</evidence>
<dbReference type="RefSeq" id="WP_173316994.1">
    <property type="nucleotide sequence ID" value="NZ_BAAAUE010000022.1"/>
</dbReference>
<sequence length="62" mass="6804">MRKIRVLAANLLPHDVVNDLVVATVVGDRTTMVDVSAYAEDGENHLLVFRPGARVTAYRPAE</sequence>
<reference evidence="2 4" key="2">
    <citation type="submission" date="2020-07" db="EMBL/GenBank/DDBJ databases">
        <title>Sequencing the genomes of 1000 actinobacteria strains.</title>
        <authorList>
            <person name="Klenk H.-P."/>
        </authorList>
    </citation>
    <scope>NUCLEOTIDE SEQUENCE [LARGE SCALE GENOMIC DNA]</scope>
    <source>
        <strain evidence="2 4">DSM 41455</strain>
    </source>
</reference>
<gene>
    <name evidence="2" type="ORF">HEB29_005270</name>
    <name evidence="1" type="ORF">Sfulv_55850</name>
</gene>
<reference evidence="1 3" key="1">
    <citation type="submission" date="2020-05" db="EMBL/GenBank/DDBJ databases">
        <title>Whole genome shotgun sequence of Streptomyces fulvorobeus NBRC 15897.</title>
        <authorList>
            <person name="Komaki H."/>
            <person name="Tamura T."/>
        </authorList>
    </citation>
    <scope>NUCLEOTIDE SEQUENCE [LARGE SCALE GENOMIC DNA]</scope>
    <source>
        <strain evidence="1 3">NBRC 15897</strain>
    </source>
</reference>
<dbReference type="EMBL" id="JACCCF010000001">
    <property type="protein sequence ID" value="NYE44259.1"/>
    <property type="molecule type" value="Genomic_DNA"/>
</dbReference>
<proteinExistence type="predicted"/>
<accession>A0A7J0CG61</accession>
<dbReference type="Proteomes" id="UP000498980">
    <property type="component" value="Unassembled WGS sequence"/>
</dbReference>
<dbReference type="AlphaFoldDB" id="A0A7J0CG61"/>
<dbReference type="EMBL" id="BLWC01000001">
    <property type="protein sequence ID" value="GFN00775.1"/>
    <property type="molecule type" value="Genomic_DNA"/>
</dbReference>